<evidence type="ECO:0000313" key="3">
    <source>
        <dbReference type="Proteomes" id="UP000199377"/>
    </source>
</evidence>
<reference evidence="2 3" key="1">
    <citation type="submission" date="2016-10" db="EMBL/GenBank/DDBJ databases">
        <authorList>
            <person name="de Groot N.N."/>
        </authorList>
    </citation>
    <scope>NUCLEOTIDE SEQUENCE [LARGE SCALE GENOMIC DNA]</scope>
    <source>
        <strain evidence="2 3">CGMCC 1.11030</strain>
    </source>
</reference>
<dbReference type="RefSeq" id="WP_092860525.1">
    <property type="nucleotide sequence ID" value="NZ_FOQH01000006.1"/>
</dbReference>
<protein>
    <submittedName>
        <fullName evidence="2">Uncharacterized protein</fullName>
    </submittedName>
</protein>
<keyword evidence="1" id="KW-0732">Signal</keyword>
<evidence type="ECO:0000313" key="2">
    <source>
        <dbReference type="EMBL" id="SFI39161.1"/>
    </source>
</evidence>
<feature type="chain" id="PRO_5011487287" evidence="1">
    <location>
        <begin position="26"/>
        <end position="291"/>
    </location>
</feature>
<dbReference type="AlphaFoldDB" id="A0A1I3HU30"/>
<keyword evidence="3" id="KW-1185">Reference proteome</keyword>
<feature type="signal peptide" evidence="1">
    <location>
        <begin position="1"/>
        <end position="25"/>
    </location>
</feature>
<evidence type="ECO:0000256" key="1">
    <source>
        <dbReference type="SAM" id="SignalP"/>
    </source>
</evidence>
<dbReference type="Proteomes" id="UP000199377">
    <property type="component" value="Unassembled WGS sequence"/>
</dbReference>
<proteinExistence type="predicted"/>
<sequence>MKIQTVKIFAGIALLAAGACSVVHPADRQPNPGPVSFRFAAFGAAPQALIAPDRAAVAEVADRAARIATRPPSDMGPRPPRPAEAAALPLLYGSPEGRRFLSRPVGGGSSRAFALGEPAQSCPARIEAAGADPRSAAQAALEACFDALAAAGAGADCGCRAVALDDAALAPPAVFDYAPGVSARLVSPDLDIDVDLAASESAAPDGERLLALYPSPGTPALILVAPDGGARMLLHGREWTGSRTVEGLSRGRFRERIALVRDDGARAILSVGWDPVAYAAERRRLTRWTGA</sequence>
<organism evidence="2 3">
    <name type="scientific">Albimonas pacifica</name>
    <dbReference type="NCBI Taxonomy" id="1114924"/>
    <lineage>
        <taxon>Bacteria</taxon>
        <taxon>Pseudomonadati</taxon>
        <taxon>Pseudomonadota</taxon>
        <taxon>Alphaproteobacteria</taxon>
        <taxon>Rhodobacterales</taxon>
        <taxon>Paracoccaceae</taxon>
        <taxon>Albimonas</taxon>
    </lineage>
</organism>
<dbReference type="STRING" id="1114924.SAMN05216258_106172"/>
<dbReference type="PROSITE" id="PS51257">
    <property type="entry name" value="PROKAR_LIPOPROTEIN"/>
    <property type="match status" value="1"/>
</dbReference>
<dbReference type="EMBL" id="FOQH01000006">
    <property type="protein sequence ID" value="SFI39161.1"/>
    <property type="molecule type" value="Genomic_DNA"/>
</dbReference>
<name>A0A1I3HU30_9RHOB</name>
<gene>
    <name evidence="2" type="ORF">SAMN05216258_106172</name>
</gene>
<accession>A0A1I3HU30</accession>